<organism evidence="7 8">
    <name type="scientific">Desulfonema ishimotonii</name>
    <dbReference type="NCBI Taxonomy" id="45657"/>
    <lineage>
        <taxon>Bacteria</taxon>
        <taxon>Pseudomonadati</taxon>
        <taxon>Thermodesulfobacteriota</taxon>
        <taxon>Desulfobacteria</taxon>
        <taxon>Desulfobacterales</taxon>
        <taxon>Desulfococcaceae</taxon>
        <taxon>Desulfonema</taxon>
    </lineage>
</organism>
<evidence type="ECO:0000313" key="8">
    <source>
        <dbReference type="Proteomes" id="UP000288096"/>
    </source>
</evidence>
<evidence type="ECO:0000256" key="4">
    <source>
        <dbReference type="ARBA" id="ARBA00022777"/>
    </source>
</evidence>
<evidence type="ECO:0000256" key="1">
    <source>
        <dbReference type="ARBA" id="ARBA00010688"/>
    </source>
</evidence>
<evidence type="ECO:0000256" key="2">
    <source>
        <dbReference type="ARBA" id="ARBA00022679"/>
    </source>
</evidence>
<dbReference type="PANTHER" id="PTHR43085:SF1">
    <property type="entry name" value="PSEUDOURIDINE KINASE-RELATED"/>
    <property type="match status" value="1"/>
</dbReference>
<dbReference type="InterPro" id="IPR011611">
    <property type="entry name" value="PfkB_dom"/>
</dbReference>
<protein>
    <submittedName>
        <fullName evidence="7">Carbohydrate kinase</fullName>
    </submittedName>
</protein>
<dbReference type="InterPro" id="IPR029056">
    <property type="entry name" value="Ribokinase-like"/>
</dbReference>
<feature type="domain" description="Carbohydrate kinase PfkB" evidence="6">
    <location>
        <begin position="18"/>
        <end position="282"/>
    </location>
</feature>
<dbReference type="EMBL" id="BEXT01000001">
    <property type="protein sequence ID" value="GBC60799.1"/>
    <property type="molecule type" value="Genomic_DNA"/>
</dbReference>
<dbReference type="Pfam" id="PF00294">
    <property type="entry name" value="PfkB"/>
    <property type="match status" value="1"/>
</dbReference>
<reference evidence="8" key="2">
    <citation type="submission" date="2019-01" db="EMBL/GenBank/DDBJ databases">
        <title>Genome sequence of Desulfonema ishimotonii strain Tokyo 01.</title>
        <authorList>
            <person name="Fukui M."/>
        </authorList>
    </citation>
    <scope>NUCLEOTIDE SEQUENCE [LARGE SCALE GENOMIC DNA]</scope>
    <source>
        <strain evidence="8">Tokyo 01</strain>
    </source>
</reference>
<dbReference type="PANTHER" id="PTHR43085">
    <property type="entry name" value="HEXOKINASE FAMILY MEMBER"/>
    <property type="match status" value="1"/>
</dbReference>
<evidence type="ECO:0000256" key="5">
    <source>
        <dbReference type="ARBA" id="ARBA00022840"/>
    </source>
</evidence>
<dbReference type="InterPro" id="IPR002173">
    <property type="entry name" value="Carboh/pur_kinase_PfkB_CS"/>
</dbReference>
<proteinExistence type="inferred from homology"/>
<dbReference type="InterPro" id="IPR050306">
    <property type="entry name" value="PfkB_Carbo_kinase"/>
</dbReference>
<dbReference type="GO" id="GO:0005524">
    <property type="term" value="F:ATP binding"/>
    <property type="evidence" value="ECO:0007669"/>
    <property type="project" value="UniProtKB-KW"/>
</dbReference>
<dbReference type="SUPFAM" id="SSF53613">
    <property type="entry name" value="Ribokinase-like"/>
    <property type="match status" value="1"/>
</dbReference>
<evidence type="ECO:0000256" key="3">
    <source>
        <dbReference type="ARBA" id="ARBA00022741"/>
    </source>
</evidence>
<gene>
    <name evidence="7" type="ORF">DENIS_1758</name>
</gene>
<dbReference type="CDD" id="cd01167">
    <property type="entry name" value="bac_FRK"/>
    <property type="match status" value="1"/>
</dbReference>
<keyword evidence="5" id="KW-0067">ATP-binding</keyword>
<accession>A0A401FV07</accession>
<name>A0A401FV07_9BACT</name>
<dbReference type="Proteomes" id="UP000288096">
    <property type="component" value="Unassembled WGS sequence"/>
</dbReference>
<dbReference type="GO" id="GO:0016301">
    <property type="term" value="F:kinase activity"/>
    <property type="evidence" value="ECO:0007669"/>
    <property type="project" value="UniProtKB-KW"/>
</dbReference>
<comment type="similarity">
    <text evidence="1">Belongs to the carbohydrate kinase PfkB family.</text>
</comment>
<keyword evidence="2" id="KW-0808">Transferase</keyword>
<dbReference type="RefSeq" id="WP_124328169.1">
    <property type="nucleotide sequence ID" value="NZ_BEXT01000001.1"/>
</dbReference>
<keyword evidence="4 7" id="KW-0418">Kinase</keyword>
<dbReference type="AlphaFoldDB" id="A0A401FV07"/>
<evidence type="ECO:0000313" key="7">
    <source>
        <dbReference type="EMBL" id="GBC60799.1"/>
    </source>
</evidence>
<dbReference type="OrthoDB" id="9779730at2"/>
<dbReference type="PROSITE" id="PS00583">
    <property type="entry name" value="PFKB_KINASES_1"/>
    <property type="match status" value="1"/>
</dbReference>
<keyword evidence="8" id="KW-1185">Reference proteome</keyword>
<evidence type="ECO:0000259" key="6">
    <source>
        <dbReference type="Pfam" id="PF00294"/>
    </source>
</evidence>
<comment type="caution">
    <text evidence="7">The sequence shown here is derived from an EMBL/GenBank/DDBJ whole genome shotgun (WGS) entry which is preliminary data.</text>
</comment>
<sequence length="295" mass="32956">MILTIGEILIDIFPDDSRIGGAPFNFAAHLRALGFPVIFISRIGNDDNGDMLSDAVKKRGFDLKYIQRDDRHATGHVRVTLDEDGLPEFDIVRDVAYDHLDYTAPVAEALLEVPRLIYYGTLVQRTAKGAATLMKILEHRSPATRCFYDINLRPGGYDKNAITKSLIHCDVLKLNDDELAILRHFFDFRTPDNEFIEDLMHSFSVEWVCLTGGERGSTLFTREGLWHADAETTGEIADTVGAGDAFAAVLAAGYLEGWKPEQIVRRAARLAGAVCGIRGAIPEEDMFYDRFSGWR</sequence>
<dbReference type="Gene3D" id="3.40.1190.20">
    <property type="match status" value="1"/>
</dbReference>
<reference evidence="8" key="1">
    <citation type="submission" date="2017-11" db="EMBL/GenBank/DDBJ databases">
        <authorList>
            <person name="Watanabe M."/>
            <person name="Kojima H."/>
        </authorList>
    </citation>
    <scope>NUCLEOTIDE SEQUENCE [LARGE SCALE GENOMIC DNA]</scope>
    <source>
        <strain evidence="8">Tokyo 01</strain>
    </source>
</reference>
<keyword evidence="3" id="KW-0547">Nucleotide-binding</keyword>